<accession>A0A8J9ZA73</accession>
<keyword evidence="1" id="KW-0175">Coiled coil</keyword>
<protein>
    <submittedName>
        <fullName evidence="2">Hypp8910 protein</fullName>
    </submittedName>
</protein>
<sequence>MYWGRYPGALQKNSSISSCTTLLDTMPACRVLWVAFLVCHATSLVTAAPSGNDIASQTSHASLKKEVSQLEASYKKCEKSLMEANNMLEQVTNEVQVDGTNKVQVDGTNEAQVDGTNEVQADWALEEELEQMGVSNPYATSAGSCVDDDLAERLLSAISDVQRTVNKLRSGASYHARNLAEHKHARQFRTKYRSEAGLAVDGNANPD</sequence>
<proteinExistence type="predicted"/>
<feature type="coiled-coil region" evidence="1">
    <location>
        <begin position="60"/>
        <end position="94"/>
    </location>
</feature>
<name>A0A8J9ZA73_BRALA</name>
<evidence type="ECO:0000313" key="2">
    <source>
        <dbReference type="EMBL" id="CAH1250772.1"/>
    </source>
</evidence>
<gene>
    <name evidence="2" type="primary">Hypp8910</name>
    <name evidence="2" type="ORF">BLAG_LOCUS11375</name>
</gene>
<dbReference type="AlphaFoldDB" id="A0A8J9ZA73"/>
<dbReference type="Proteomes" id="UP000838412">
    <property type="component" value="Chromosome 18"/>
</dbReference>
<evidence type="ECO:0000313" key="3">
    <source>
        <dbReference type="Proteomes" id="UP000838412"/>
    </source>
</evidence>
<dbReference type="EMBL" id="OV696703">
    <property type="protein sequence ID" value="CAH1250772.1"/>
    <property type="molecule type" value="Genomic_DNA"/>
</dbReference>
<evidence type="ECO:0000256" key="1">
    <source>
        <dbReference type="SAM" id="Coils"/>
    </source>
</evidence>
<reference evidence="2" key="1">
    <citation type="submission" date="2022-01" db="EMBL/GenBank/DDBJ databases">
        <authorList>
            <person name="Braso-Vives M."/>
        </authorList>
    </citation>
    <scope>NUCLEOTIDE SEQUENCE</scope>
</reference>
<organism evidence="2 3">
    <name type="scientific">Branchiostoma lanceolatum</name>
    <name type="common">Common lancelet</name>
    <name type="synonym">Amphioxus lanceolatum</name>
    <dbReference type="NCBI Taxonomy" id="7740"/>
    <lineage>
        <taxon>Eukaryota</taxon>
        <taxon>Metazoa</taxon>
        <taxon>Chordata</taxon>
        <taxon>Cephalochordata</taxon>
        <taxon>Leptocardii</taxon>
        <taxon>Amphioxiformes</taxon>
        <taxon>Branchiostomatidae</taxon>
        <taxon>Branchiostoma</taxon>
    </lineage>
</organism>
<keyword evidence="3" id="KW-1185">Reference proteome</keyword>